<feature type="region of interest" description="Disordered" evidence="1">
    <location>
        <begin position="33"/>
        <end position="63"/>
    </location>
</feature>
<accession>A0A2I0U242</accession>
<evidence type="ECO:0000313" key="3">
    <source>
        <dbReference type="Proteomes" id="UP000233556"/>
    </source>
</evidence>
<protein>
    <recommendedName>
        <fullName evidence="4">Mitochondrial fission process protein 1</fullName>
    </recommendedName>
</protein>
<gene>
    <name evidence="2" type="ORF">llap_9563</name>
</gene>
<keyword evidence="3" id="KW-1185">Reference proteome</keyword>
<dbReference type="InterPro" id="IPR036691">
    <property type="entry name" value="Endo/exonu/phosph_ase_sf"/>
</dbReference>
<dbReference type="Proteomes" id="UP000233556">
    <property type="component" value="Unassembled WGS sequence"/>
</dbReference>
<name>A0A2I0U242_LIMLA</name>
<sequence length="207" mass="22945">MPLSKGEDCSGPRDCGVFKLDVKGDGVDNIRPVFEAPEAKGVRESQKKHHKGRPPEEQHEGNVAIPANKSVPLGTQLKCLYTNACNIGNKQEELEMCAHLQGYDLIGITETWWDGSYDWSVGMESDRLFRKDRLGVWGGGVALYVNDQLKCVELYLGMDEDLKESLWVRIKGSAGAGDVTVCYRGLQGSATEQQIRVTGRMRPSTDR</sequence>
<dbReference type="AlphaFoldDB" id="A0A2I0U242"/>
<proteinExistence type="predicted"/>
<organism evidence="2 3">
    <name type="scientific">Limosa lapponica baueri</name>
    <dbReference type="NCBI Taxonomy" id="1758121"/>
    <lineage>
        <taxon>Eukaryota</taxon>
        <taxon>Metazoa</taxon>
        <taxon>Chordata</taxon>
        <taxon>Craniata</taxon>
        <taxon>Vertebrata</taxon>
        <taxon>Euteleostomi</taxon>
        <taxon>Archelosauria</taxon>
        <taxon>Archosauria</taxon>
        <taxon>Dinosauria</taxon>
        <taxon>Saurischia</taxon>
        <taxon>Theropoda</taxon>
        <taxon>Coelurosauria</taxon>
        <taxon>Aves</taxon>
        <taxon>Neognathae</taxon>
        <taxon>Neoaves</taxon>
        <taxon>Charadriiformes</taxon>
        <taxon>Scolopacidae</taxon>
        <taxon>Limosa</taxon>
    </lineage>
</organism>
<reference evidence="3" key="1">
    <citation type="submission" date="2017-11" db="EMBL/GenBank/DDBJ databases">
        <authorList>
            <person name="Lima N.C."/>
            <person name="Parody-Merino A.M."/>
            <person name="Battley P.F."/>
            <person name="Fidler A.E."/>
            <person name="Prosdocimi F."/>
        </authorList>
    </citation>
    <scope>NUCLEOTIDE SEQUENCE [LARGE SCALE GENOMIC DNA]</scope>
</reference>
<dbReference type="OrthoDB" id="9393271at2759"/>
<evidence type="ECO:0000313" key="2">
    <source>
        <dbReference type="EMBL" id="PKU40140.1"/>
    </source>
</evidence>
<dbReference type="SUPFAM" id="SSF56219">
    <property type="entry name" value="DNase I-like"/>
    <property type="match status" value="1"/>
</dbReference>
<dbReference type="Gene3D" id="3.60.10.10">
    <property type="entry name" value="Endonuclease/exonuclease/phosphatase"/>
    <property type="match status" value="1"/>
</dbReference>
<evidence type="ECO:0008006" key="4">
    <source>
        <dbReference type="Google" id="ProtNLM"/>
    </source>
</evidence>
<dbReference type="EMBL" id="KZ506329">
    <property type="protein sequence ID" value="PKU40140.1"/>
    <property type="molecule type" value="Genomic_DNA"/>
</dbReference>
<reference evidence="3" key="2">
    <citation type="submission" date="2017-12" db="EMBL/GenBank/DDBJ databases">
        <title>Genome sequence of the Bar-tailed Godwit (Limosa lapponica baueri).</title>
        <authorList>
            <person name="Lima N.C.B."/>
            <person name="Parody-Merino A.M."/>
            <person name="Battley P.F."/>
            <person name="Fidler A.E."/>
            <person name="Prosdocimi F."/>
        </authorList>
    </citation>
    <scope>NUCLEOTIDE SEQUENCE [LARGE SCALE GENOMIC DNA]</scope>
</reference>
<evidence type="ECO:0000256" key="1">
    <source>
        <dbReference type="SAM" id="MobiDB-lite"/>
    </source>
</evidence>